<sequence>MAKGQTPNGPCTQSERVILSLYQDSPKATSRQKGESTSRYADFILLKKKFQITFFRNFVLCDTSQVPASSLSHYQKTQSPYAMRPSYCNFSSFYLKQTANVKKANRQNSFFIGLTNL</sequence>
<reference evidence="1 2" key="1">
    <citation type="submission" date="2015-03" db="EMBL/GenBank/DDBJ databases">
        <authorList>
            <consortium name="Pathogen Informatics"/>
            <person name="Murphy D."/>
        </authorList>
    </citation>
    <scope>NUCLEOTIDE SEQUENCE [LARGE SCALE GENOMIC DNA]</scope>
    <source>
        <strain evidence="1 2">3400/83</strain>
    </source>
</reference>
<dbReference type="Proteomes" id="UP000046784">
    <property type="component" value="Unassembled WGS sequence"/>
</dbReference>
<name>A0AAI8ZSM1_YERFR</name>
<accession>A0AAI8ZSM1</accession>
<dbReference type="EMBL" id="CGCB01000020">
    <property type="protein sequence ID" value="CFR06566.1"/>
    <property type="molecule type" value="Genomic_DNA"/>
</dbReference>
<dbReference type="RefSeq" id="WP_147659432.1">
    <property type="nucleotide sequence ID" value="NZ_CABMMF010000020.1"/>
</dbReference>
<proteinExistence type="predicted"/>
<gene>
    <name evidence="1" type="ORF">ERS008524_02959</name>
</gene>
<organism evidence="1 2">
    <name type="scientific">Yersinia frederiksenii</name>
    <dbReference type="NCBI Taxonomy" id="29484"/>
    <lineage>
        <taxon>Bacteria</taxon>
        <taxon>Pseudomonadati</taxon>
        <taxon>Pseudomonadota</taxon>
        <taxon>Gammaproteobacteria</taxon>
        <taxon>Enterobacterales</taxon>
        <taxon>Yersiniaceae</taxon>
        <taxon>Yersinia</taxon>
    </lineage>
</organism>
<protein>
    <submittedName>
        <fullName evidence="1">Uncharacterized protein</fullName>
    </submittedName>
</protein>
<dbReference type="AlphaFoldDB" id="A0AAI8ZSM1"/>
<comment type="caution">
    <text evidence="1">The sequence shown here is derived from an EMBL/GenBank/DDBJ whole genome shotgun (WGS) entry which is preliminary data.</text>
</comment>
<evidence type="ECO:0000313" key="2">
    <source>
        <dbReference type="Proteomes" id="UP000046784"/>
    </source>
</evidence>
<evidence type="ECO:0000313" key="1">
    <source>
        <dbReference type="EMBL" id="CFR06566.1"/>
    </source>
</evidence>